<dbReference type="SUPFAM" id="SSF52540">
    <property type="entry name" value="P-loop containing nucleoside triphosphate hydrolases"/>
    <property type="match status" value="2"/>
</dbReference>
<comment type="similarity">
    <text evidence="3">Belongs to the SMC family. SMC5 subfamily.</text>
</comment>
<evidence type="ECO:0000256" key="3">
    <source>
        <dbReference type="ARBA" id="ARBA00010171"/>
    </source>
</evidence>
<dbReference type="GO" id="GO:0003697">
    <property type="term" value="F:single-stranded DNA binding"/>
    <property type="evidence" value="ECO:0007669"/>
    <property type="project" value="TreeGrafter"/>
</dbReference>
<dbReference type="GO" id="GO:0005524">
    <property type="term" value="F:ATP binding"/>
    <property type="evidence" value="ECO:0007669"/>
    <property type="project" value="UniProtKB-KW"/>
</dbReference>
<evidence type="ECO:0000256" key="5">
    <source>
        <dbReference type="ARBA" id="ARBA00022454"/>
    </source>
</evidence>
<keyword evidence="14" id="KW-1185">Reference proteome</keyword>
<dbReference type="Gene3D" id="3.40.50.300">
    <property type="entry name" value="P-loop containing nucleotide triphosphate hydrolases"/>
    <property type="match status" value="2"/>
</dbReference>
<dbReference type="RefSeq" id="XP_058339304.1">
    <property type="nucleotide sequence ID" value="XM_058489944.1"/>
</dbReference>
<evidence type="ECO:0000256" key="2">
    <source>
        <dbReference type="ARBA" id="ARBA00004286"/>
    </source>
</evidence>
<accession>A0AAD7UXQ6</accession>
<feature type="coiled-coil region" evidence="10">
    <location>
        <begin position="926"/>
        <end position="953"/>
    </location>
</feature>
<proteinExistence type="inferred from homology"/>
<name>A0AAD7UXQ6_9FUNG</name>
<comment type="caution">
    <text evidence="13">The sequence shown here is derived from an EMBL/GenBank/DDBJ whole genome shotgun (WGS) entry which is preliminary data.</text>
</comment>
<keyword evidence="6" id="KW-0547">Nucleotide-binding</keyword>
<keyword evidence="7" id="KW-0067">ATP-binding</keyword>
<gene>
    <name evidence="13" type="ORF">O0I10_009958</name>
</gene>
<dbReference type="Proteomes" id="UP001234581">
    <property type="component" value="Unassembled WGS sequence"/>
</dbReference>
<evidence type="ECO:0000256" key="6">
    <source>
        <dbReference type="ARBA" id="ARBA00022741"/>
    </source>
</evidence>
<keyword evidence="8 10" id="KW-0175">Coiled coil</keyword>
<evidence type="ECO:0000313" key="13">
    <source>
        <dbReference type="EMBL" id="KAJ8654390.1"/>
    </source>
</evidence>
<dbReference type="AlphaFoldDB" id="A0AAD7UXQ6"/>
<dbReference type="GeneID" id="83217363"/>
<reference evidence="13 14" key="1">
    <citation type="submission" date="2023-03" db="EMBL/GenBank/DDBJ databases">
        <title>Genome sequence of Lichtheimia ornata CBS 291.66.</title>
        <authorList>
            <person name="Mohabir J.T."/>
            <person name="Shea T.P."/>
            <person name="Kurbessoian T."/>
            <person name="Berby B."/>
            <person name="Fontaine J."/>
            <person name="Livny J."/>
            <person name="Gnirke A."/>
            <person name="Stajich J.E."/>
            <person name="Cuomo C.A."/>
        </authorList>
    </citation>
    <scope>NUCLEOTIDE SEQUENCE [LARGE SCALE GENOMIC DNA]</scope>
    <source>
        <strain evidence="13">CBS 291.66</strain>
    </source>
</reference>
<evidence type="ECO:0000259" key="12">
    <source>
        <dbReference type="Pfam" id="PF02463"/>
    </source>
</evidence>
<evidence type="ECO:0000256" key="7">
    <source>
        <dbReference type="ARBA" id="ARBA00022840"/>
    </source>
</evidence>
<dbReference type="Pfam" id="PF02463">
    <property type="entry name" value="SMC_N"/>
    <property type="match status" value="1"/>
</dbReference>
<evidence type="ECO:0000256" key="4">
    <source>
        <dbReference type="ARBA" id="ARBA00018687"/>
    </source>
</evidence>
<evidence type="ECO:0000313" key="14">
    <source>
        <dbReference type="Proteomes" id="UP001234581"/>
    </source>
</evidence>
<dbReference type="InterPro" id="IPR003395">
    <property type="entry name" value="RecF/RecN/SMC_N"/>
</dbReference>
<dbReference type="EMBL" id="JARTCD010000062">
    <property type="protein sequence ID" value="KAJ8654390.1"/>
    <property type="molecule type" value="Genomic_DNA"/>
</dbReference>
<feature type="region of interest" description="Disordered" evidence="11">
    <location>
        <begin position="369"/>
        <end position="393"/>
    </location>
</feature>
<dbReference type="InterPro" id="IPR027417">
    <property type="entry name" value="P-loop_NTPase"/>
</dbReference>
<dbReference type="GO" id="GO:0030915">
    <property type="term" value="C:Smc5-Smc6 complex"/>
    <property type="evidence" value="ECO:0007669"/>
    <property type="project" value="TreeGrafter"/>
</dbReference>
<dbReference type="PANTHER" id="PTHR45916:SF1">
    <property type="entry name" value="STRUCTURAL MAINTENANCE OF CHROMOSOMES PROTEIN 5"/>
    <property type="match status" value="1"/>
</dbReference>
<dbReference type="FunFam" id="3.40.50.300:FF:001301">
    <property type="entry name" value="Structural maintenance of chromosomes 5"/>
    <property type="match status" value="1"/>
</dbReference>
<organism evidence="13 14">
    <name type="scientific">Lichtheimia ornata</name>
    <dbReference type="NCBI Taxonomy" id="688661"/>
    <lineage>
        <taxon>Eukaryota</taxon>
        <taxon>Fungi</taxon>
        <taxon>Fungi incertae sedis</taxon>
        <taxon>Mucoromycota</taxon>
        <taxon>Mucoromycotina</taxon>
        <taxon>Mucoromycetes</taxon>
        <taxon>Mucorales</taxon>
        <taxon>Lichtheimiaceae</taxon>
        <taxon>Lichtheimia</taxon>
    </lineage>
</organism>
<feature type="domain" description="RecF/RecN/SMC N-terminal" evidence="12">
    <location>
        <begin position="73"/>
        <end position="1077"/>
    </location>
</feature>
<evidence type="ECO:0000256" key="10">
    <source>
        <dbReference type="SAM" id="Coils"/>
    </source>
</evidence>
<protein>
    <recommendedName>
        <fullName evidence="4">Structural maintenance of chromosomes protein 5</fullName>
    </recommendedName>
</protein>
<feature type="coiled-coil region" evidence="10">
    <location>
        <begin position="230"/>
        <end position="359"/>
    </location>
</feature>
<feature type="coiled-coil region" evidence="10">
    <location>
        <begin position="681"/>
        <end position="788"/>
    </location>
</feature>
<evidence type="ECO:0000256" key="9">
    <source>
        <dbReference type="ARBA" id="ARBA00023242"/>
    </source>
</evidence>
<keyword evidence="5" id="KW-0158">Chromosome</keyword>
<feature type="region of interest" description="Disordered" evidence="11">
    <location>
        <begin position="1"/>
        <end position="64"/>
    </location>
</feature>
<keyword evidence="9" id="KW-0539">Nucleus</keyword>
<dbReference type="GO" id="GO:0000724">
    <property type="term" value="P:double-strand break repair via homologous recombination"/>
    <property type="evidence" value="ECO:0007669"/>
    <property type="project" value="TreeGrafter"/>
</dbReference>
<dbReference type="PANTHER" id="PTHR45916">
    <property type="entry name" value="STRUCTURAL MAINTENANCE OF CHROMOSOMES PROTEIN 5"/>
    <property type="match status" value="1"/>
</dbReference>
<evidence type="ECO:0000256" key="11">
    <source>
        <dbReference type="SAM" id="MobiDB-lite"/>
    </source>
</evidence>
<comment type="subcellular location">
    <subcellularLocation>
        <location evidence="2">Chromosome</location>
    </subcellularLocation>
    <subcellularLocation>
        <location evidence="1">Nucleus</location>
    </subcellularLocation>
</comment>
<dbReference type="GO" id="GO:0005634">
    <property type="term" value="C:nucleus"/>
    <property type="evidence" value="ECO:0007669"/>
    <property type="project" value="UniProtKB-SubCell"/>
</dbReference>
<feature type="compositionally biased region" description="Acidic residues" evidence="11">
    <location>
        <begin position="43"/>
        <end position="56"/>
    </location>
</feature>
<evidence type="ECO:0000256" key="8">
    <source>
        <dbReference type="ARBA" id="ARBA00023054"/>
    </source>
</evidence>
<sequence>MSTRRRENDDPGLQELLDLSQRMAKRARMENGEDDVISSSSEGEGDSESDIGEPSELDAPLPADEDGYVQGSIVKIKLRNFVTYDYCEFSPGPQLNMIIGPNGTGKSTIVCAIALGLGGTPALLGRAKNIAEFVKTGEDEAMIQIELKRTGGRPNAVIQRTIQKSNNQSSWRLDGRPSPQNKVMAVISELNVQVDNLCQFLPQDKVAEFAQLTPTSLLTKTQEAAGERQLLQWQQELIEWRNEERDLQKSFDSDQEHVKSLKDRNQYLERDVLKMQQRAELLKRVALLEAQLPLARYTDAKREYDEAKEAEKEELERVKALEEELGPIKEVLQQTEQAKAAAEQQKRDLGKEVMEYSTRLTKIGDAVKRSTAETKKTQDRIKTIHSQQEKRKQAIAHLEERIKRAKSSTGDEPPSKDTSEIDEAIAEIDQKEANIQVELNAARRDKRELGDRLTNNKYAIQKTQRDVKEANDRIQRRLALIREHLPDTAAAYNWLREHRGMFKGKIHGPIGMMLNIKDVRYANMVESILGGIRGQHLRTFVCELEEDYKLFTDEVMDKQGLRVTAYWPKLNLDDLDVRGPMSNEDLRKKFNMDYFVHELLDGPQIVIKSLAQSCYINLVPVSLRQLDENRLAQSGAFQKFAMNDSIYEVKKYSFGQGGQQTTVRSIRRSEFFTDSLDNDRRHQLSSKLAELEQIRENLEGKIKDIEKNERNLNQKLEELRYARNDKKAAKRDIQMARMRWEQMKAKIDEMEDELESRMAEPENSEDMVKKLKEEMTEQVKERAALSARFMNTLKEHVNKITERNISELAVIQAAGKCTAAKEYSRNQTIVLEQAKQAYRQVASNCQQKRHRLQTFREGAERAGRNLEPELKEEFREIRNQWRENGSLEQSTYEIENEINSSKAKADTLKTNNPKALEQFEARKKEIDILSEKIATNQRKLDSLKEKIHKVKNEWEPRLTAVVSKISDKFSEALQRIGCAGEVCVHQEEDFDKWGIEIRVKFRDNEKLQLLTGQRQSGGERAVSTILYLMALQNLARSPFRVVDEINQGMDPRNERMIHEQIVKGASKPGTAQYFLITPKLLPDLYYNERMRVLCIYNGEWQPKRLKPLTEYLKRARAAA</sequence>
<evidence type="ECO:0000256" key="1">
    <source>
        <dbReference type="ARBA" id="ARBA00004123"/>
    </source>
</evidence>